<protein>
    <submittedName>
        <fullName evidence="3">Membrane protein</fullName>
    </submittedName>
</protein>
<evidence type="ECO:0000259" key="2">
    <source>
        <dbReference type="Pfam" id="PF01757"/>
    </source>
</evidence>
<feature type="transmembrane region" description="Helical" evidence="1">
    <location>
        <begin position="53"/>
        <end position="77"/>
    </location>
</feature>
<feature type="transmembrane region" description="Helical" evidence="1">
    <location>
        <begin position="161"/>
        <end position="178"/>
    </location>
</feature>
<proteinExistence type="predicted"/>
<dbReference type="RefSeq" id="WP_018030968.1">
    <property type="nucleotide sequence ID" value="NZ_LS483343.1"/>
</dbReference>
<evidence type="ECO:0000313" key="4">
    <source>
        <dbReference type="Proteomes" id="UP000249495"/>
    </source>
</evidence>
<feature type="transmembrane region" description="Helical" evidence="1">
    <location>
        <begin position="184"/>
        <end position="205"/>
    </location>
</feature>
<dbReference type="KEGG" id="sfer:NCTC12278_00378"/>
<feature type="domain" description="Acyltransferase 3" evidence="2">
    <location>
        <begin position="17"/>
        <end position="328"/>
    </location>
</feature>
<keyword evidence="4" id="KW-1185">Reference proteome</keyword>
<dbReference type="GO" id="GO:0016747">
    <property type="term" value="F:acyltransferase activity, transferring groups other than amino-acyl groups"/>
    <property type="evidence" value="ECO:0007669"/>
    <property type="project" value="InterPro"/>
</dbReference>
<keyword evidence="1" id="KW-1133">Transmembrane helix</keyword>
<evidence type="ECO:0000256" key="1">
    <source>
        <dbReference type="SAM" id="Phobius"/>
    </source>
</evidence>
<reference evidence="3 4" key="1">
    <citation type="submission" date="2018-06" db="EMBL/GenBank/DDBJ databases">
        <authorList>
            <consortium name="Pathogen Informatics"/>
            <person name="Doyle S."/>
        </authorList>
    </citation>
    <scope>NUCLEOTIDE SEQUENCE [LARGE SCALE GENOMIC DNA]</scope>
    <source>
        <strain evidence="3 4">NCTC12278</strain>
    </source>
</reference>
<feature type="transmembrane region" description="Helical" evidence="1">
    <location>
        <begin position="21"/>
        <end position="41"/>
    </location>
</feature>
<organism evidence="3 4">
    <name type="scientific">Streptococcus ferus</name>
    <dbReference type="NCBI Taxonomy" id="1345"/>
    <lineage>
        <taxon>Bacteria</taxon>
        <taxon>Bacillati</taxon>
        <taxon>Bacillota</taxon>
        <taxon>Bacilli</taxon>
        <taxon>Lactobacillales</taxon>
        <taxon>Streptococcaceae</taxon>
        <taxon>Streptococcus</taxon>
    </lineage>
</organism>
<feature type="transmembrane region" description="Helical" evidence="1">
    <location>
        <begin position="310"/>
        <end position="334"/>
    </location>
</feature>
<keyword evidence="1" id="KW-0812">Transmembrane</keyword>
<feature type="transmembrane region" description="Helical" evidence="1">
    <location>
        <begin position="217"/>
        <end position="236"/>
    </location>
</feature>
<dbReference type="AlphaFoldDB" id="A0A2X3VW91"/>
<feature type="transmembrane region" description="Helical" evidence="1">
    <location>
        <begin position="276"/>
        <end position="298"/>
    </location>
</feature>
<dbReference type="Proteomes" id="UP000249495">
    <property type="component" value="Chromosome 1"/>
</dbReference>
<feature type="transmembrane region" description="Helical" evidence="1">
    <location>
        <begin position="242"/>
        <end position="264"/>
    </location>
</feature>
<gene>
    <name evidence="3" type="ORF">NCTC12278_00378</name>
</gene>
<dbReference type="EMBL" id="LS483343">
    <property type="protein sequence ID" value="SQF39519.1"/>
    <property type="molecule type" value="Genomic_DNA"/>
</dbReference>
<accession>A0A2X3VW91</accession>
<dbReference type="OrthoDB" id="9816377at2"/>
<keyword evidence="1" id="KW-0472">Membrane</keyword>
<dbReference type="InterPro" id="IPR002656">
    <property type="entry name" value="Acyl_transf_3_dom"/>
</dbReference>
<name>A0A2X3VW91_9STRE</name>
<dbReference type="Pfam" id="PF01757">
    <property type="entry name" value="Acyl_transf_3"/>
    <property type="match status" value="1"/>
</dbReference>
<evidence type="ECO:0000313" key="3">
    <source>
        <dbReference type="EMBL" id="SQF39519.1"/>
    </source>
</evidence>
<feature type="transmembrane region" description="Helical" evidence="1">
    <location>
        <begin position="89"/>
        <end position="110"/>
    </location>
</feature>
<feature type="transmembrane region" description="Helical" evidence="1">
    <location>
        <begin position="130"/>
        <end position="149"/>
    </location>
</feature>
<sequence length="363" mass="41478">MITTTNDAKKDTNPYNPGVDFLRIFAMFMIVVTHVLGKGGIRSSVAGDPDPHFLITWAIQVAAYGAVNCYALISGYVSVNSNYRYSKCLTLWLQVFFYTFGFTVFFSLLQKPVTYHDWVEAIFPVITGEYWYITAYFGVLVFMPFLNLGLSKLKTKDLKQLVIFAIIFFSVLPALFNTKVDEFSFAKGFSMNWLIVLYIIGAYLRRLDLKRVFKKRTLLLLALSSMTVTFFAKFLIGDIWYWYTSPSLLAAALSVFIFFATLDIKSDSRLMAVIKFLAPATLGVYLFHLNPLMVRFVIRDGFVSFVDAPIWLFPFLILGTALLIYFLSTVVELLRMRLFKTLKIGQLAQKLDNILPFGIYTKS</sequence>